<dbReference type="eggNOG" id="COG4928">
    <property type="taxonomic scope" value="Bacteria"/>
</dbReference>
<proteinExistence type="predicted"/>
<dbReference type="HOGENOM" id="CLU_032979_0_0_5"/>
<dbReference type="EMBL" id="CP002447">
    <property type="protein sequence ID" value="ADV11423.1"/>
    <property type="molecule type" value="Genomic_DNA"/>
</dbReference>
<dbReference type="Proteomes" id="UP000007471">
    <property type="component" value="Chromosome"/>
</dbReference>
<dbReference type="OrthoDB" id="88903at2"/>
<dbReference type="InterPro" id="IPR027417">
    <property type="entry name" value="P-loop_NTPase"/>
</dbReference>
<protein>
    <recommendedName>
        <fullName evidence="3">KAP P-loop domain protein</fullName>
    </recommendedName>
</protein>
<sequence>MSTKLVRQKVAEFLKSDGPGVLCIRGNWGTGKTYTWNDELEKAANVKGGIGLEKYAYVSLFGLNSIEEVQRQIATQTIKRERIGQPFDATNLTAAYEDGVTLVKKLAGRFGGFLGDGYYGAAASLMTLLIRNRLICIDDLERKGEHLRSGDVLGLISQLTEERHCKVALLLNDERLDDRPQFERFLEKVVDLNLRFIPSASESAATALDNLKATPIPTDDVREQTILLGIDNIRVIRKIYSLVSDIAPMLKDYKSGVLKAVTKSLVLFGWCNYQPEMAPTLNFLKAIGEYSFATQPPNEEVAKLREKWEPKLRQYGYTHTDDFDLVLMDGIINGYFDPTVVAVYATELNKIEQSAEANAKLEEAWDSYRNSFDDNGEELVVELMECFEANAQFYSLGTTSQLIDLFGRIGHKEEAKKVFDLYEKAHDGDVSAFDVERLFRFGMELPKDILARVTKAREGVKPNLSNDALFLGLKEAGFGSDIAAQLAKLPVEEYVRVLTSHRGEELRKIREGLTDYLNVSNPTNIAIEIMYRAADALQIIAARSPLDSARAHTWQLIQWQKKFGRLPDVELPVDPKATEATEEAAPAA</sequence>
<evidence type="ECO:0008006" key="3">
    <source>
        <dbReference type="Google" id="ProtNLM"/>
    </source>
</evidence>
<name>E8TK51_MESCW</name>
<dbReference type="Gene3D" id="3.40.50.300">
    <property type="entry name" value="P-loop containing nucleotide triphosphate hydrolases"/>
    <property type="match status" value="1"/>
</dbReference>
<dbReference type="PATRIC" id="fig|765698.3.peg.2744"/>
<dbReference type="AlphaFoldDB" id="E8TK51"/>
<accession>E8TK51</accession>
<evidence type="ECO:0000313" key="1">
    <source>
        <dbReference type="EMBL" id="ADV11423.1"/>
    </source>
</evidence>
<organism evidence="1 2">
    <name type="scientific">Mesorhizobium ciceri biovar biserrulae (strain HAMBI 2942 / LMG 23838 / WSM1271)</name>
    <dbReference type="NCBI Taxonomy" id="765698"/>
    <lineage>
        <taxon>Bacteria</taxon>
        <taxon>Pseudomonadati</taxon>
        <taxon>Pseudomonadota</taxon>
        <taxon>Alphaproteobacteria</taxon>
        <taxon>Hyphomicrobiales</taxon>
        <taxon>Phyllobacteriaceae</taxon>
        <taxon>Mesorhizobium</taxon>
    </lineage>
</organism>
<dbReference type="RefSeq" id="WP_013530108.1">
    <property type="nucleotide sequence ID" value="NC_014923.1"/>
</dbReference>
<reference evidence="2" key="1">
    <citation type="submission" date="2011-01" db="EMBL/GenBank/DDBJ databases">
        <title>Complete sequence of chromosome of Mesorhizobium ciceri bv. biserrulae WSM1271.</title>
        <authorList>
            <person name="Lucas S."/>
            <person name="Copeland A."/>
            <person name="Lapidus A."/>
            <person name="Cheng J.-F."/>
            <person name="Goodwin L."/>
            <person name="Pitluck S."/>
            <person name="Teshima H."/>
            <person name="Detter J.C."/>
            <person name="Han C."/>
            <person name="Tapia R."/>
            <person name="Land M."/>
            <person name="Hauser L."/>
            <person name="Kyrpides N."/>
            <person name="Ivanova N."/>
            <person name="Nandasena K."/>
            <person name="Reeve W.G."/>
            <person name="Howieson J.G."/>
            <person name="O'Hara G."/>
            <person name="Tiwari R.P."/>
            <person name="Woyke T."/>
        </authorList>
    </citation>
    <scope>NUCLEOTIDE SEQUENCE [LARGE SCALE GENOMIC DNA]</scope>
    <source>
        <strain evidence="2">HAMBI 2942 / LMG 23838 / WSM1271</strain>
    </source>
</reference>
<dbReference type="KEGG" id="mci:Mesci_2274"/>
<gene>
    <name evidence="1" type="ordered locus">Mesci_2274</name>
</gene>
<evidence type="ECO:0000313" key="2">
    <source>
        <dbReference type="Proteomes" id="UP000007471"/>
    </source>
</evidence>